<feature type="region of interest" description="Disordered" evidence="1">
    <location>
        <begin position="138"/>
        <end position="160"/>
    </location>
</feature>
<comment type="caution">
    <text evidence="2">The sequence shown here is derived from an EMBL/GenBank/DDBJ whole genome shotgun (WGS) entry which is preliminary data.</text>
</comment>
<evidence type="ECO:0000313" key="2">
    <source>
        <dbReference type="EMBL" id="KAH9361543.1"/>
    </source>
</evidence>
<feature type="region of interest" description="Disordered" evidence="1">
    <location>
        <begin position="44"/>
        <end position="74"/>
    </location>
</feature>
<keyword evidence="3" id="KW-1185">Reference proteome</keyword>
<accession>A0A9J6FFR1</accession>
<dbReference type="EMBL" id="JABSTR010000001">
    <property type="protein sequence ID" value="KAH9361543.1"/>
    <property type="molecule type" value="Genomic_DNA"/>
</dbReference>
<evidence type="ECO:0000313" key="3">
    <source>
        <dbReference type="Proteomes" id="UP000821853"/>
    </source>
</evidence>
<sequence length="400" mass="43610">MPKAMSRGGTLCSSCGPLLSAGNIYGSSMQAAEANVVWTSAGATAARRPGRRASAAARASKKRTRADMSSCKGSALTTPLCPGPSIDAPANQTMQQPRLLAPRGRSREVGWGMPVAGGAMVLAVPECTPRLDWRLVQRGRPRDASQSEHSGAPRRSVGRLMMGPRWPMGAPCNCFSLAMPDHVGTFHLGLSWDSACSQCSQTARKCRRVVCESHFKAEDIVRETSYIDQATGRTVTATLSRLRLRADAVPTVFPGCPSYLSIDRTRREDPESKRMRLEATSLEKVLAESILTAKKEDEADKLCDLKDVANFIRGKKLTFWHVIECNEHVILAHICNDEAPWIKYSVVVKTDLTLTVNFSKNISEAARVQNGRSVRGRQQTTAAGVVGRSRGVRQCPEFKL</sequence>
<protein>
    <recommendedName>
        <fullName evidence="4">THAP-type domain-containing protein</fullName>
    </recommendedName>
</protein>
<reference evidence="2 3" key="1">
    <citation type="journal article" date="2020" name="Cell">
        <title>Large-Scale Comparative Analyses of Tick Genomes Elucidate Their Genetic Diversity and Vector Capacities.</title>
        <authorList>
            <consortium name="Tick Genome and Microbiome Consortium (TIGMIC)"/>
            <person name="Jia N."/>
            <person name="Wang J."/>
            <person name="Shi W."/>
            <person name="Du L."/>
            <person name="Sun Y."/>
            <person name="Zhan W."/>
            <person name="Jiang J.F."/>
            <person name="Wang Q."/>
            <person name="Zhang B."/>
            <person name="Ji P."/>
            <person name="Bell-Sakyi L."/>
            <person name="Cui X.M."/>
            <person name="Yuan T.T."/>
            <person name="Jiang B.G."/>
            <person name="Yang W.F."/>
            <person name="Lam T.T."/>
            <person name="Chang Q.C."/>
            <person name="Ding S.J."/>
            <person name="Wang X.J."/>
            <person name="Zhu J.G."/>
            <person name="Ruan X.D."/>
            <person name="Zhao L."/>
            <person name="Wei J.T."/>
            <person name="Ye R.Z."/>
            <person name="Que T.C."/>
            <person name="Du C.H."/>
            <person name="Zhou Y.H."/>
            <person name="Cheng J.X."/>
            <person name="Dai P.F."/>
            <person name="Guo W.B."/>
            <person name="Han X.H."/>
            <person name="Huang E.J."/>
            <person name="Li L.F."/>
            <person name="Wei W."/>
            <person name="Gao Y.C."/>
            <person name="Liu J.Z."/>
            <person name="Shao H.Z."/>
            <person name="Wang X."/>
            <person name="Wang C.C."/>
            <person name="Yang T.C."/>
            <person name="Huo Q.B."/>
            <person name="Li W."/>
            <person name="Chen H.Y."/>
            <person name="Chen S.E."/>
            <person name="Zhou L.G."/>
            <person name="Ni X.B."/>
            <person name="Tian J.H."/>
            <person name="Sheng Y."/>
            <person name="Liu T."/>
            <person name="Pan Y.S."/>
            <person name="Xia L.Y."/>
            <person name="Li J."/>
            <person name="Zhao F."/>
            <person name="Cao W.C."/>
        </authorList>
    </citation>
    <scope>NUCLEOTIDE SEQUENCE [LARGE SCALE GENOMIC DNA]</scope>
    <source>
        <strain evidence="2">HaeL-2018</strain>
    </source>
</reference>
<feature type="compositionally biased region" description="Low complexity" evidence="1">
    <location>
        <begin position="44"/>
        <end position="58"/>
    </location>
</feature>
<dbReference type="Proteomes" id="UP000821853">
    <property type="component" value="Chromosome 1"/>
</dbReference>
<evidence type="ECO:0008006" key="4">
    <source>
        <dbReference type="Google" id="ProtNLM"/>
    </source>
</evidence>
<gene>
    <name evidence="2" type="ORF">HPB48_001355</name>
</gene>
<name>A0A9J6FFR1_HAELO</name>
<dbReference type="OrthoDB" id="6504550at2759"/>
<proteinExistence type="predicted"/>
<dbReference type="AlphaFoldDB" id="A0A9J6FFR1"/>
<dbReference type="VEuPathDB" id="VectorBase:HLOH_040099"/>
<organism evidence="2 3">
    <name type="scientific">Haemaphysalis longicornis</name>
    <name type="common">Bush tick</name>
    <dbReference type="NCBI Taxonomy" id="44386"/>
    <lineage>
        <taxon>Eukaryota</taxon>
        <taxon>Metazoa</taxon>
        <taxon>Ecdysozoa</taxon>
        <taxon>Arthropoda</taxon>
        <taxon>Chelicerata</taxon>
        <taxon>Arachnida</taxon>
        <taxon>Acari</taxon>
        <taxon>Parasitiformes</taxon>
        <taxon>Ixodida</taxon>
        <taxon>Ixodoidea</taxon>
        <taxon>Ixodidae</taxon>
        <taxon>Haemaphysalinae</taxon>
        <taxon>Haemaphysalis</taxon>
    </lineage>
</organism>
<evidence type="ECO:0000256" key="1">
    <source>
        <dbReference type="SAM" id="MobiDB-lite"/>
    </source>
</evidence>